<gene>
    <name evidence="2" type="ORF">URODEC1_LOCUS84940</name>
</gene>
<keyword evidence="3" id="KW-1185">Reference proteome</keyword>
<dbReference type="PANTHER" id="PTHR33086:SF51">
    <property type="entry name" value="OS06G0307900 PROTEIN"/>
    <property type="match status" value="1"/>
</dbReference>
<dbReference type="AlphaFoldDB" id="A0ABC9DFS6"/>
<protein>
    <recommendedName>
        <fullName evidence="1">DUF1618 domain-containing protein</fullName>
    </recommendedName>
</protein>
<dbReference type="Proteomes" id="UP001497457">
    <property type="component" value="Chromosome 33rd"/>
</dbReference>
<reference evidence="2" key="1">
    <citation type="submission" date="2024-10" db="EMBL/GenBank/DDBJ databases">
        <authorList>
            <person name="Ryan C."/>
        </authorList>
    </citation>
    <scope>NUCLEOTIDE SEQUENCE [LARGE SCALE GENOMIC DNA]</scope>
</reference>
<feature type="domain" description="DUF1618" evidence="1">
    <location>
        <begin position="220"/>
        <end position="354"/>
    </location>
</feature>
<evidence type="ECO:0000313" key="2">
    <source>
        <dbReference type="EMBL" id="CAL5038252.1"/>
    </source>
</evidence>
<organism evidence="2 3">
    <name type="scientific">Urochloa decumbens</name>
    <dbReference type="NCBI Taxonomy" id="240449"/>
    <lineage>
        <taxon>Eukaryota</taxon>
        <taxon>Viridiplantae</taxon>
        <taxon>Streptophyta</taxon>
        <taxon>Embryophyta</taxon>
        <taxon>Tracheophyta</taxon>
        <taxon>Spermatophyta</taxon>
        <taxon>Magnoliopsida</taxon>
        <taxon>Liliopsida</taxon>
        <taxon>Poales</taxon>
        <taxon>Poaceae</taxon>
        <taxon>PACMAD clade</taxon>
        <taxon>Panicoideae</taxon>
        <taxon>Panicodae</taxon>
        <taxon>Paniceae</taxon>
        <taxon>Melinidinae</taxon>
        <taxon>Urochloa</taxon>
    </lineage>
</organism>
<dbReference type="Pfam" id="PF07762">
    <property type="entry name" value="DUF1618"/>
    <property type="match status" value="1"/>
</dbReference>
<dbReference type="InterPro" id="IPR011676">
    <property type="entry name" value="DUF1618"/>
</dbReference>
<name>A0ABC9DFS6_9POAL</name>
<proteinExistence type="predicted"/>
<dbReference type="PANTHER" id="PTHR33086">
    <property type="entry name" value="OS05G0468200 PROTEIN-RELATED"/>
    <property type="match status" value="1"/>
</dbReference>
<sequence length="416" mass="44556">MMASSSSSPAAAPLWVILGRVALVQHDSVKDPGDLSVKLSLPPRASTVTVPMSVHPKPGYDDTDRHPYVVAACDAGVLLHASHWPFVGFDLDRDPPGILLVARGFQLAAAGPGKALAASVVRVPDRARPFQPGISSVRNLGLVSLPGTAGADYAVAELRITAGGDAADDDGDGRGSATLFTFRAGTDAWVRKDLSCPSMSGRRWMWSAHDVVAHDGKLWWVNLVWGLLGCDPFADEPALHHVPFQETYPAGGVGHTVAAEDVVSRRMVRVSQGKVRFEELARAPRAGAAAHRPEETVVVVWTLVFGPSGFAFWKQLCATSMGRVWASDSYRATGLPAKVPVLALLHPSSPDVVYFFLEKYLFGVSVSRSAVVEFVRKPLDLVKVVAGHRRPPPISWRHVLAWELPASLANGKGNAS</sequence>
<accession>A0ABC9DFS6</accession>
<evidence type="ECO:0000313" key="3">
    <source>
        <dbReference type="Proteomes" id="UP001497457"/>
    </source>
</evidence>
<evidence type="ECO:0000259" key="1">
    <source>
        <dbReference type="Pfam" id="PF07762"/>
    </source>
</evidence>
<dbReference type="EMBL" id="OZ075143">
    <property type="protein sequence ID" value="CAL5038252.1"/>
    <property type="molecule type" value="Genomic_DNA"/>
</dbReference>